<feature type="active site" evidence="2">
    <location>
        <position position="255"/>
    </location>
</feature>
<evidence type="ECO:0000256" key="1">
    <source>
        <dbReference type="ARBA" id="ARBA00022679"/>
    </source>
</evidence>
<gene>
    <name evidence="4" type="ORF">JCM31447_24010</name>
</gene>
<dbReference type="EMBL" id="AP019368">
    <property type="protein sequence ID" value="BBH53948.1"/>
    <property type="molecule type" value="Genomic_DNA"/>
</dbReference>
<feature type="active site" description="Nucleophile" evidence="2">
    <location>
        <position position="120"/>
    </location>
</feature>
<dbReference type="InterPro" id="IPR029058">
    <property type="entry name" value="AB_hydrolase_fold"/>
</dbReference>
<evidence type="ECO:0000313" key="5">
    <source>
        <dbReference type="Proteomes" id="UP000291236"/>
    </source>
</evidence>
<reference evidence="4 5" key="1">
    <citation type="submission" date="2018-12" db="EMBL/GenBank/DDBJ databases">
        <title>Rubrispira sanarue gen. nov., sp., nov., a member of the order Silvanigrellales, isolated from a brackish lake in Hamamatsu Japan.</title>
        <authorList>
            <person name="Maejima Y."/>
            <person name="Iino T."/>
            <person name="Muraguchi Y."/>
            <person name="Fukuda K."/>
            <person name="Nojiri H."/>
            <person name="Ohkuma M."/>
            <person name="Moriuchi R."/>
            <person name="Dohra H."/>
            <person name="Kimbara K."/>
            <person name="Shintani M."/>
        </authorList>
    </citation>
    <scope>NUCLEOTIDE SEQUENCE [LARGE SCALE GENOMIC DNA]</scope>
    <source>
        <strain evidence="4 5">RF1110005</strain>
    </source>
</reference>
<dbReference type="Proteomes" id="UP000291236">
    <property type="component" value="Chromosome"/>
</dbReference>
<accession>A0A4P2VMG0</accession>
<dbReference type="Pfam" id="PF00561">
    <property type="entry name" value="Abhydrolase_1"/>
    <property type="match status" value="1"/>
</dbReference>
<dbReference type="AlphaFoldDB" id="A0A4P2VMG0"/>
<dbReference type="GO" id="GO:0004414">
    <property type="term" value="F:homoserine O-acetyltransferase activity"/>
    <property type="evidence" value="ECO:0007669"/>
    <property type="project" value="TreeGrafter"/>
</dbReference>
<dbReference type="RefSeq" id="WP_172603920.1">
    <property type="nucleotide sequence ID" value="NZ_AP019368.1"/>
</dbReference>
<keyword evidence="5" id="KW-1185">Reference proteome</keyword>
<dbReference type="KEGG" id="sbf:JCM31447_24010"/>
<sequence>MAKSVLFQAGCGKINYHRSLQKQSIDIDYLISGNLNGPVIVIQGGISSTKYIFSSQAKQIKGWWDNIVGYEKCIDLNKFCIISIDYLNFANVKTHDQAEAISFLLKQLGVEKLKYFIGYSYGGMVALAFSELYPHKIEHIIALGASHESVPQSYALRLIQQKIVELNRGTDNEKEALATARQLGIITYRSSEEINSRFACHDNSVVSYLKKKGDDFVSSFSSERFLNLSKSINEHKVTAVKISSKHVSLICCKSDQITPLSQITQFAKEIKSKTKVYDFDSIYGHDSYLNETEKISNILKHIM</sequence>
<dbReference type="GO" id="GO:0009086">
    <property type="term" value="P:methionine biosynthetic process"/>
    <property type="evidence" value="ECO:0007669"/>
    <property type="project" value="TreeGrafter"/>
</dbReference>
<dbReference type="Gene3D" id="3.40.50.1820">
    <property type="entry name" value="alpha/beta hydrolase"/>
    <property type="match status" value="1"/>
</dbReference>
<evidence type="ECO:0000256" key="2">
    <source>
        <dbReference type="PIRSR" id="PIRSR000443-1"/>
    </source>
</evidence>
<dbReference type="InterPro" id="IPR000073">
    <property type="entry name" value="AB_hydrolase_1"/>
</dbReference>
<proteinExistence type="predicted"/>
<dbReference type="PANTHER" id="PTHR32268">
    <property type="entry name" value="HOMOSERINE O-ACETYLTRANSFERASE"/>
    <property type="match status" value="1"/>
</dbReference>
<evidence type="ECO:0000259" key="3">
    <source>
        <dbReference type="Pfam" id="PF00561"/>
    </source>
</evidence>
<keyword evidence="1 4" id="KW-0808">Transferase</keyword>
<protein>
    <submittedName>
        <fullName evidence="4">Homoserine O-acetyltransferase</fullName>
    </submittedName>
</protein>
<dbReference type="GO" id="GO:0009092">
    <property type="term" value="P:homoserine metabolic process"/>
    <property type="evidence" value="ECO:0007669"/>
    <property type="project" value="TreeGrafter"/>
</dbReference>
<dbReference type="SUPFAM" id="SSF53474">
    <property type="entry name" value="alpha/beta-Hydrolases"/>
    <property type="match status" value="1"/>
</dbReference>
<name>A0A4P2VMG0_FLUSA</name>
<evidence type="ECO:0000313" key="4">
    <source>
        <dbReference type="EMBL" id="BBH53948.1"/>
    </source>
</evidence>
<feature type="active site" evidence="2">
    <location>
        <position position="285"/>
    </location>
</feature>
<feature type="domain" description="AB hydrolase-1" evidence="3">
    <location>
        <begin position="83"/>
        <end position="280"/>
    </location>
</feature>
<dbReference type="InterPro" id="IPR008220">
    <property type="entry name" value="HAT_MetX-like"/>
</dbReference>
<dbReference type="PANTHER" id="PTHR32268:SF11">
    <property type="entry name" value="HOMOSERINE O-ACETYLTRANSFERASE"/>
    <property type="match status" value="1"/>
</dbReference>
<dbReference type="PIRSF" id="PIRSF000443">
    <property type="entry name" value="Homoser_Ac_trans"/>
    <property type="match status" value="1"/>
</dbReference>
<organism evidence="4 5">
    <name type="scientific">Fluviispira sanaruensis</name>
    <dbReference type="NCBI Taxonomy" id="2493639"/>
    <lineage>
        <taxon>Bacteria</taxon>
        <taxon>Pseudomonadati</taxon>
        <taxon>Bdellovibrionota</taxon>
        <taxon>Oligoflexia</taxon>
        <taxon>Silvanigrellales</taxon>
        <taxon>Silvanigrellaceae</taxon>
        <taxon>Fluviispira</taxon>
    </lineage>
</organism>